<dbReference type="ESTHER" id="9delt-a6ghb0">
    <property type="family name" value="CarbLipBact_2"/>
</dbReference>
<feature type="active site" description="Charge relay system" evidence="2">
    <location>
        <position position="229"/>
    </location>
</feature>
<keyword evidence="5" id="KW-1185">Reference proteome</keyword>
<dbReference type="Gene3D" id="3.40.50.1820">
    <property type="entry name" value="alpha/beta hydrolase"/>
    <property type="match status" value="1"/>
</dbReference>
<dbReference type="EMBL" id="ABCS01000117">
    <property type="protein sequence ID" value="EDM74725.1"/>
    <property type="molecule type" value="Genomic_DNA"/>
</dbReference>
<dbReference type="PANTHER" id="PTHR43798:SF31">
    <property type="entry name" value="AB HYDROLASE SUPERFAMILY PROTEIN YCLE"/>
    <property type="match status" value="1"/>
</dbReference>
<gene>
    <name evidence="4" type="ORF">PPSIR1_35417</name>
</gene>
<feature type="active site" description="Nucleophile" evidence="2">
    <location>
        <position position="86"/>
    </location>
</feature>
<comment type="caution">
    <text evidence="4">The sequence shown here is derived from an EMBL/GenBank/DDBJ whole genome shotgun (WGS) entry which is preliminary data.</text>
</comment>
<dbReference type="RefSeq" id="WP_006976097.1">
    <property type="nucleotide sequence ID" value="NZ_ABCS01000117.1"/>
</dbReference>
<dbReference type="GO" id="GO:0016020">
    <property type="term" value="C:membrane"/>
    <property type="evidence" value="ECO:0007669"/>
    <property type="project" value="TreeGrafter"/>
</dbReference>
<keyword evidence="1 4" id="KW-0378">Hydrolase</keyword>
<protein>
    <submittedName>
        <fullName evidence="4">Alpha/beta hydrolase fold-1 protein</fullName>
    </submittedName>
</protein>
<dbReference type="InterPro" id="IPR029058">
    <property type="entry name" value="AB_hydrolase_fold"/>
</dbReference>
<dbReference type="OrthoDB" id="9786110at2"/>
<dbReference type="InterPro" id="IPR022742">
    <property type="entry name" value="Hydrolase_4"/>
</dbReference>
<name>A6GHB0_9BACT</name>
<evidence type="ECO:0000313" key="5">
    <source>
        <dbReference type="Proteomes" id="UP000005801"/>
    </source>
</evidence>
<organism evidence="4 5">
    <name type="scientific">Plesiocystis pacifica SIR-1</name>
    <dbReference type="NCBI Taxonomy" id="391625"/>
    <lineage>
        <taxon>Bacteria</taxon>
        <taxon>Pseudomonadati</taxon>
        <taxon>Myxococcota</taxon>
        <taxon>Polyangia</taxon>
        <taxon>Nannocystales</taxon>
        <taxon>Nannocystaceae</taxon>
        <taxon>Plesiocystis</taxon>
    </lineage>
</organism>
<evidence type="ECO:0000313" key="4">
    <source>
        <dbReference type="EMBL" id="EDM74725.1"/>
    </source>
</evidence>
<dbReference type="SUPFAM" id="SSF53474">
    <property type="entry name" value="alpha/beta-Hydrolases"/>
    <property type="match status" value="1"/>
</dbReference>
<dbReference type="InterPro" id="IPR012354">
    <property type="entry name" value="Esterase_lipase"/>
</dbReference>
<feature type="domain" description="Serine aminopeptidase S33" evidence="3">
    <location>
        <begin position="2"/>
        <end position="235"/>
    </location>
</feature>
<evidence type="ECO:0000259" key="3">
    <source>
        <dbReference type="Pfam" id="PF12146"/>
    </source>
</evidence>
<dbReference type="PIRSF" id="PIRSF017388">
    <property type="entry name" value="Esterase_lipase"/>
    <property type="match status" value="1"/>
</dbReference>
<accession>A6GHB0</accession>
<dbReference type="InterPro" id="IPR050266">
    <property type="entry name" value="AB_hydrolase_sf"/>
</dbReference>
<evidence type="ECO:0000256" key="1">
    <source>
        <dbReference type="ARBA" id="ARBA00022801"/>
    </source>
</evidence>
<sequence length="255" mass="28222">MLLLHGLTGSPWDLEPLAVALAAEGRRVSVPRLMGHASLEELDGVHWWGWYRSAEQALWRLFDGPARADSGTDSRTGTRASVLGFSMGSLLALRLAAHYPRSLASLVTLGVPFELPRWKIAAARTLANLRRQHPELARLIGHHRKGRIDARSQAVAEGGPSMPAIPYSSVVELAALQAEVRAILDRVRAPLLLLHGRYDHAAPAWGSARVSQRVSSAYVQRVELPNSCHNLARDLDRDGVREHVLTFIRRHHRVD</sequence>
<dbReference type="Pfam" id="PF12146">
    <property type="entry name" value="Hydrolase_4"/>
    <property type="match status" value="1"/>
</dbReference>
<dbReference type="STRING" id="391625.PPSIR1_35417"/>
<proteinExistence type="predicted"/>
<evidence type="ECO:0000256" key="2">
    <source>
        <dbReference type="PIRSR" id="PIRSR017388-1"/>
    </source>
</evidence>
<dbReference type="PANTHER" id="PTHR43798">
    <property type="entry name" value="MONOACYLGLYCEROL LIPASE"/>
    <property type="match status" value="1"/>
</dbReference>
<dbReference type="GO" id="GO:0052689">
    <property type="term" value="F:carboxylic ester hydrolase activity"/>
    <property type="evidence" value="ECO:0007669"/>
    <property type="project" value="InterPro"/>
</dbReference>
<feature type="active site" description="Charge relay system" evidence="2">
    <location>
        <position position="199"/>
    </location>
</feature>
<dbReference type="Proteomes" id="UP000005801">
    <property type="component" value="Unassembled WGS sequence"/>
</dbReference>
<dbReference type="eggNOG" id="COG1647">
    <property type="taxonomic scope" value="Bacteria"/>
</dbReference>
<dbReference type="AlphaFoldDB" id="A6GHB0"/>
<reference evidence="4 5" key="1">
    <citation type="submission" date="2007-06" db="EMBL/GenBank/DDBJ databases">
        <authorList>
            <person name="Shimkets L."/>
            <person name="Ferriera S."/>
            <person name="Johnson J."/>
            <person name="Kravitz S."/>
            <person name="Beeson K."/>
            <person name="Sutton G."/>
            <person name="Rogers Y.-H."/>
            <person name="Friedman R."/>
            <person name="Frazier M."/>
            <person name="Venter J.C."/>
        </authorList>
    </citation>
    <scope>NUCLEOTIDE SEQUENCE [LARGE SCALE GENOMIC DNA]</scope>
    <source>
        <strain evidence="4 5">SIR-1</strain>
    </source>
</reference>